<dbReference type="AlphaFoldDB" id="A0A1N7B088"/>
<dbReference type="RefSeq" id="WP_076435018.1">
    <property type="nucleotide sequence ID" value="NZ_CP192071.1"/>
</dbReference>
<evidence type="ECO:0000313" key="2">
    <source>
        <dbReference type="EMBL" id="SIR44755.1"/>
    </source>
</evidence>
<organism evidence="2 3">
    <name type="scientific">Microbispora rosea</name>
    <dbReference type="NCBI Taxonomy" id="58117"/>
    <lineage>
        <taxon>Bacteria</taxon>
        <taxon>Bacillati</taxon>
        <taxon>Actinomycetota</taxon>
        <taxon>Actinomycetes</taxon>
        <taxon>Streptosporangiales</taxon>
        <taxon>Streptosporangiaceae</taxon>
        <taxon>Microbispora</taxon>
    </lineage>
</organism>
<dbReference type="STRING" id="58117.SAMN05421833_10973"/>
<feature type="compositionally biased region" description="Basic and acidic residues" evidence="1">
    <location>
        <begin position="32"/>
        <end position="41"/>
    </location>
</feature>
<dbReference type="Proteomes" id="UP000186096">
    <property type="component" value="Unassembled WGS sequence"/>
</dbReference>
<proteinExistence type="predicted"/>
<gene>
    <name evidence="2" type="ORF">SAMN05421833_10973</name>
</gene>
<dbReference type="OrthoDB" id="5519961at2"/>
<sequence>MSIQRGSDKHGRRLDEEQKHETQGLVQGAGRTRVEEWREPEPTQQPEEDMSPPRRHPPGREPGTPLGITPADVERRSHLATWLSDAGFPADPAKLLAHAEHKNAPDAVIDAVRRLPEMTFHNIAEVAEALGLGVERQRW</sequence>
<accession>A0A1N7B088</accession>
<name>A0A1N7B088_9ACTN</name>
<feature type="region of interest" description="Disordered" evidence="1">
    <location>
        <begin position="1"/>
        <end position="70"/>
    </location>
</feature>
<protein>
    <recommendedName>
        <fullName evidence="4">DUF2795 domain-containing protein</fullName>
    </recommendedName>
</protein>
<feature type="compositionally biased region" description="Basic and acidic residues" evidence="1">
    <location>
        <begin position="1"/>
        <end position="22"/>
    </location>
</feature>
<evidence type="ECO:0008006" key="4">
    <source>
        <dbReference type="Google" id="ProtNLM"/>
    </source>
</evidence>
<evidence type="ECO:0000256" key="1">
    <source>
        <dbReference type="SAM" id="MobiDB-lite"/>
    </source>
</evidence>
<dbReference type="InterPro" id="IPR021527">
    <property type="entry name" value="DUF2795"/>
</dbReference>
<dbReference type="Pfam" id="PF11387">
    <property type="entry name" value="DUF2795"/>
    <property type="match status" value="1"/>
</dbReference>
<dbReference type="GeneID" id="97500768"/>
<keyword evidence="3" id="KW-1185">Reference proteome</keyword>
<reference evidence="3" key="1">
    <citation type="submission" date="2017-01" db="EMBL/GenBank/DDBJ databases">
        <authorList>
            <person name="Varghese N."/>
            <person name="Submissions S."/>
        </authorList>
    </citation>
    <scope>NUCLEOTIDE SEQUENCE [LARGE SCALE GENOMIC DNA]</scope>
    <source>
        <strain evidence="3">ATCC 12950</strain>
    </source>
</reference>
<evidence type="ECO:0000313" key="3">
    <source>
        <dbReference type="Proteomes" id="UP000186096"/>
    </source>
</evidence>
<dbReference type="EMBL" id="FTNI01000009">
    <property type="protein sequence ID" value="SIR44755.1"/>
    <property type="molecule type" value="Genomic_DNA"/>
</dbReference>